<dbReference type="PANTHER" id="PTHR43649">
    <property type="entry name" value="ARABINOSE-BINDING PROTEIN-RELATED"/>
    <property type="match status" value="1"/>
</dbReference>
<dbReference type="Proteomes" id="UP001204746">
    <property type="component" value="Unassembled WGS sequence"/>
</dbReference>
<proteinExistence type="predicted"/>
<dbReference type="InterPro" id="IPR050490">
    <property type="entry name" value="Bact_solute-bd_prot1"/>
</dbReference>
<name>A0ABT1UYQ0_9ACTN</name>
<dbReference type="PANTHER" id="PTHR43649:SF11">
    <property type="entry name" value="ABC TRANSPORTER SUBSTRATE-BINDING PROTEIN YESO-RELATED"/>
    <property type="match status" value="1"/>
</dbReference>
<reference evidence="1 2" key="1">
    <citation type="submission" date="2022-07" db="EMBL/GenBank/DDBJ databases">
        <authorList>
            <person name="Phongsopitanun W."/>
            <person name="Tanasupawat S."/>
        </authorList>
    </citation>
    <scope>NUCLEOTIDE SEQUENCE [LARGE SCALE GENOMIC DNA]</scope>
    <source>
        <strain evidence="1 2">RCU-064</strain>
    </source>
</reference>
<gene>
    <name evidence="1" type="ORF">NP777_18675</name>
</gene>
<dbReference type="SUPFAM" id="SSF53850">
    <property type="entry name" value="Periplasmic binding protein-like II"/>
    <property type="match status" value="1"/>
</dbReference>
<dbReference type="InterPro" id="IPR006059">
    <property type="entry name" value="SBP"/>
</dbReference>
<dbReference type="Pfam" id="PF01547">
    <property type="entry name" value="SBP_bac_1"/>
    <property type="match status" value="1"/>
</dbReference>
<comment type="caution">
    <text evidence="1">The sequence shown here is derived from an EMBL/GenBank/DDBJ whole genome shotgun (WGS) entry which is preliminary data.</text>
</comment>
<evidence type="ECO:0000313" key="1">
    <source>
        <dbReference type="EMBL" id="MCQ8190255.1"/>
    </source>
</evidence>
<organism evidence="1 2">
    <name type="scientific">Streptomyces rugosispiralis</name>
    <dbReference type="NCBI Taxonomy" id="2967341"/>
    <lineage>
        <taxon>Bacteria</taxon>
        <taxon>Bacillati</taxon>
        <taxon>Actinomycetota</taxon>
        <taxon>Actinomycetes</taxon>
        <taxon>Kitasatosporales</taxon>
        <taxon>Streptomycetaceae</taxon>
        <taxon>Streptomyces</taxon>
    </lineage>
</organism>
<sequence>MGLSTAGAAALSLAGCDASGSPRSSSVTPQGSVPLRMSAYGSAARQQKLQQVFKLYTKKNGGEIDLELLSNESYSQKLSTQVAGGNAADIQALFQNIVAQFATKNTLAPLDRYAPKTLDLSHFEERSVSGGVIGGERVALPLGDNAYGVIWDKAALADLGMSVPEPGHTWDEFITFANKVREKSGGRLYGSIDDSTDINGFQVFVRQRGKELYRNGKLGFSRTDLEDWYEIWAGLRKSGAAPPGDLTVQTAVGGFGNSLLVTGKAPNFFIYPNVLSAFQYMTKNQLGVSTMPMPSASKSGHSVRASNWVAVNARSSHPADAASLIDFMLNDEEAAGILQAEFAAPPNLQLRKALDFSETDRLFIDYVNLVSQEFAQPVPSLASEFPSGSSQVMTAFVTIGQSVATNYQSISSGADSFFSQAEGFLS</sequence>
<protein>
    <submittedName>
        <fullName evidence="1">Extracellular solute-binding protein</fullName>
    </submittedName>
</protein>
<dbReference type="Gene3D" id="3.40.190.10">
    <property type="entry name" value="Periplasmic binding protein-like II"/>
    <property type="match status" value="2"/>
</dbReference>
<dbReference type="RefSeq" id="WP_256651280.1">
    <property type="nucleotide sequence ID" value="NZ_JANIAA010000010.1"/>
</dbReference>
<keyword evidence="2" id="KW-1185">Reference proteome</keyword>
<evidence type="ECO:0000313" key="2">
    <source>
        <dbReference type="Proteomes" id="UP001204746"/>
    </source>
</evidence>
<accession>A0ABT1UYQ0</accession>
<dbReference type="EMBL" id="JANIAA010000010">
    <property type="protein sequence ID" value="MCQ8190255.1"/>
    <property type="molecule type" value="Genomic_DNA"/>
</dbReference>